<feature type="compositionally biased region" description="Polar residues" evidence="2">
    <location>
        <begin position="260"/>
        <end position="270"/>
    </location>
</feature>
<dbReference type="PROSITE" id="PS01052">
    <property type="entry name" value="CALPONIN_1"/>
    <property type="match status" value="1"/>
</dbReference>
<dbReference type="GO" id="GO:0015629">
    <property type="term" value="C:actin cytoskeleton"/>
    <property type="evidence" value="ECO:0007669"/>
    <property type="project" value="TreeGrafter"/>
</dbReference>
<protein>
    <submittedName>
        <fullName evidence="4">Calponin homolog OV9M</fullName>
    </submittedName>
</protein>
<dbReference type="PROSITE" id="PS51122">
    <property type="entry name" value="CALPONIN_2"/>
    <property type="match status" value="6"/>
</dbReference>
<evidence type="ECO:0000313" key="4">
    <source>
        <dbReference type="WBParaSite" id="TCONS_00006083.p1"/>
    </source>
</evidence>
<dbReference type="GO" id="GO:0051015">
    <property type="term" value="F:actin filament binding"/>
    <property type="evidence" value="ECO:0007669"/>
    <property type="project" value="TreeGrafter"/>
</dbReference>
<feature type="region of interest" description="Disordered" evidence="2">
    <location>
        <begin position="1"/>
        <end position="53"/>
    </location>
</feature>
<evidence type="ECO:0000256" key="2">
    <source>
        <dbReference type="SAM" id="MobiDB-lite"/>
    </source>
</evidence>
<dbReference type="PANTHER" id="PTHR47385:SF11">
    <property type="entry name" value="PROTEIN UNC-87"/>
    <property type="match status" value="1"/>
</dbReference>
<keyword evidence="3" id="KW-1185">Reference proteome</keyword>
<feature type="region of interest" description="Disordered" evidence="2">
    <location>
        <begin position="255"/>
        <end position="275"/>
    </location>
</feature>
<evidence type="ECO:0000256" key="1">
    <source>
        <dbReference type="ARBA" id="ARBA00009631"/>
    </source>
</evidence>
<evidence type="ECO:0000313" key="3">
    <source>
        <dbReference type="Proteomes" id="UP000035681"/>
    </source>
</evidence>
<dbReference type="Proteomes" id="UP000035681">
    <property type="component" value="Unplaced"/>
</dbReference>
<comment type="similarity">
    <text evidence="1">Belongs to the calponin family.</text>
</comment>
<dbReference type="Pfam" id="PF00402">
    <property type="entry name" value="Calponin"/>
    <property type="match status" value="4"/>
</dbReference>
<dbReference type="WBParaSite" id="TCONS_00006083.p1">
    <property type="protein sequence ID" value="TCONS_00006083.p1"/>
    <property type="gene ID" value="XLOC_004263"/>
</dbReference>
<organism evidence="3 4">
    <name type="scientific">Strongyloides stercoralis</name>
    <name type="common">Threadworm</name>
    <dbReference type="NCBI Taxonomy" id="6248"/>
    <lineage>
        <taxon>Eukaryota</taxon>
        <taxon>Metazoa</taxon>
        <taxon>Ecdysozoa</taxon>
        <taxon>Nematoda</taxon>
        <taxon>Chromadorea</taxon>
        <taxon>Rhabditida</taxon>
        <taxon>Tylenchina</taxon>
        <taxon>Panagrolaimomorpha</taxon>
        <taxon>Strongyloidoidea</taxon>
        <taxon>Strongyloididae</taxon>
        <taxon>Strongyloides</taxon>
    </lineage>
</organism>
<dbReference type="InterPro" id="IPR050606">
    <property type="entry name" value="Calponin-like"/>
</dbReference>
<name>A0AAF5D5B8_STRER</name>
<dbReference type="InterPro" id="IPR000557">
    <property type="entry name" value="Calponin_repeat"/>
</dbReference>
<feature type="compositionally biased region" description="Acidic residues" evidence="2">
    <location>
        <begin position="1"/>
        <end position="23"/>
    </location>
</feature>
<proteinExistence type="inferred from homology"/>
<sequence length="569" mass="63893">MSDVEDEQINDEVEDQQVDENDEPVQTGLDPGVLSPSLKSPTPGKQHGIPALPKTVLKKKELYSQGKPSKFDKAKLMKSEGIVPIQSGSNKYASQKGMTGFGAPRDVLYRDKHDNLKEITDEKKIENLRGSTWLQSGTNKFASQKGMTGMGTPRDVNYKSKGTGGASEVPEEKARLSDGIVPLQMGTNKLASQKGMTGLGMPRIVDVRKTEEQDRESQGFIHLQMGTNRFATQAGMTGFGMPRHNITKYTDEVRGEMPNDESSISRQTTGWKEGANQGGMTGFGAFRNNTIITLQAQDQRSQGMIPYQMGVNFLDSQAGKTGFGMPRRTYTPYVDDTHEDLPAELTRDPEVPFWSGQKESDFASQCGMGAFGTPRDVRGEYVRRLCKYKKRPIYYTNENINKICAISERDKLTIGGSGKERSCKDITNNKSFIEKSYKSINSSFTEFQIFPSSRVKKSESKKEITKSQKHCINGTLNRKSKKNKICTLEKSIKGNKKCNITSYSFPKILVPVEEKTRIPDLPLNVIEHIKQFKLPNTISYFKTQHITKESHLVYALDRIEFYLNRVKNY</sequence>
<feature type="region of interest" description="Disordered" evidence="2">
    <location>
        <begin position="141"/>
        <end position="171"/>
    </location>
</feature>
<dbReference type="AlphaFoldDB" id="A0AAF5D5B8"/>
<reference evidence="4" key="1">
    <citation type="submission" date="2024-02" db="UniProtKB">
        <authorList>
            <consortium name="WormBaseParasite"/>
        </authorList>
    </citation>
    <scope>IDENTIFICATION</scope>
</reference>
<accession>A0AAF5D5B8</accession>
<dbReference type="PANTHER" id="PTHR47385">
    <property type="entry name" value="CALPONIN"/>
    <property type="match status" value="1"/>
</dbReference>
<dbReference type="GO" id="GO:0007015">
    <property type="term" value="P:actin filament organization"/>
    <property type="evidence" value="ECO:0007669"/>
    <property type="project" value="TreeGrafter"/>
</dbReference>